<evidence type="ECO:0000256" key="1">
    <source>
        <dbReference type="ARBA" id="ARBA00022490"/>
    </source>
</evidence>
<dbReference type="CDD" id="cd02440">
    <property type="entry name" value="AdoMet_MTases"/>
    <property type="match status" value="1"/>
</dbReference>
<evidence type="ECO:0000313" key="8">
    <source>
        <dbReference type="EMBL" id="EGJ51056.1"/>
    </source>
</evidence>
<feature type="region of interest" description="Disordered" evidence="7">
    <location>
        <begin position="1"/>
        <end position="25"/>
    </location>
</feature>
<accession>F3Z0X8</accession>
<comment type="caution">
    <text evidence="6">Lacks conserved residue(s) required for the propagation of feature annotation.</text>
</comment>
<keyword evidence="2 6" id="KW-0698">rRNA processing</keyword>
<evidence type="ECO:0000256" key="2">
    <source>
        <dbReference type="ARBA" id="ARBA00022552"/>
    </source>
</evidence>
<dbReference type="AlphaFoldDB" id="F3Z0X8"/>
<dbReference type="Gene3D" id="3.40.50.150">
    <property type="entry name" value="Vaccinia Virus protein VP39"/>
    <property type="match status" value="1"/>
</dbReference>
<keyword evidence="1 6" id="KW-0963">Cytoplasm</keyword>
<keyword evidence="4 6" id="KW-0808">Transferase</keyword>
<dbReference type="InterPro" id="IPR029063">
    <property type="entry name" value="SAM-dependent_MTases_sf"/>
</dbReference>
<keyword evidence="9" id="KW-1185">Reference proteome</keyword>
<dbReference type="PANTHER" id="PTHR31760">
    <property type="entry name" value="S-ADENOSYL-L-METHIONINE-DEPENDENT METHYLTRANSFERASES SUPERFAMILY PROTEIN"/>
    <property type="match status" value="1"/>
</dbReference>
<protein>
    <recommendedName>
        <fullName evidence="6">Ribosomal RNA small subunit methyltransferase G</fullName>
        <ecNumber evidence="6">2.1.1.-</ecNumber>
    </recommendedName>
    <alternativeName>
        <fullName evidence="6">16S rRNA 7-methylguanosine methyltransferase</fullName>
        <shortName evidence="6">16S rRNA m7G methyltransferase</shortName>
    </alternativeName>
</protein>
<proteinExistence type="inferred from homology"/>
<gene>
    <name evidence="6" type="primary">rsmG</name>
    <name evidence="8" type="ORF">Desaf_2741</name>
</gene>
<organism evidence="8 9">
    <name type="scientific">Desulfocurvibacter africanus subsp. africanus str. Walvis Bay</name>
    <dbReference type="NCBI Taxonomy" id="690850"/>
    <lineage>
        <taxon>Bacteria</taxon>
        <taxon>Pseudomonadati</taxon>
        <taxon>Thermodesulfobacteriota</taxon>
        <taxon>Desulfovibrionia</taxon>
        <taxon>Desulfovibrionales</taxon>
        <taxon>Desulfovibrionaceae</taxon>
        <taxon>Desulfocurvibacter</taxon>
    </lineage>
</organism>
<feature type="binding site" evidence="6">
    <location>
        <position position="99"/>
    </location>
    <ligand>
        <name>S-adenosyl-L-methionine</name>
        <dbReference type="ChEBI" id="CHEBI:59789"/>
    </ligand>
</feature>
<dbReference type="SUPFAM" id="SSF53335">
    <property type="entry name" value="S-adenosyl-L-methionine-dependent methyltransferases"/>
    <property type="match status" value="1"/>
</dbReference>
<dbReference type="HOGENOM" id="CLU_065341_2_3_7"/>
<keyword evidence="5 6" id="KW-0949">S-adenosyl-L-methionine</keyword>
<dbReference type="EMBL" id="CP003221">
    <property type="protein sequence ID" value="EGJ51056.1"/>
    <property type="molecule type" value="Genomic_DNA"/>
</dbReference>
<evidence type="ECO:0000313" key="9">
    <source>
        <dbReference type="Proteomes" id="UP000007844"/>
    </source>
</evidence>
<evidence type="ECO:0000256" key="3">
    <source>
        <dbReference type="ARBA" id="ARBA00022603"/>
    </source>
</evidence>
<comment type="subcellular location">
    <subcellularLocation>
        <location evidence="6">Cytoplasm</location>
    </subcellularLocation>
</comment>
<comment type="function">
    <text evidence="6">Specifically methylates the N7 position of a guanine in 16S rRNA.</text>
</comment>
<evidence type="ECO:0000256" key="4">
    <source>
        <dbReference type="ARBA" id="ARBA00022679"/>
    </source>
</evidence>
<reference evidence="8 9" key="1">
    <citation type="journal article" date="2011" name="J. Bacteriol.">
        <title>Genome sequence of the mercury-methylating and pleomorphic Desulfovibrio africanus Strain Walvis Bay.</title>
        <authorList>
            <person name="Brown S.D."/>
            <person name="Wall J.D."/>
            <person name="Kucken A.M."/>
            <person name="Gilmour C.C."/>
            <person name="Podar M."/>
            <person name="Brandt C.C."/>
            <person name="Teshima H."/>
            <person name="Detter J.C."/>
            <person name="Han C.S."/>
            <person name="Land M.L."/>
            <person name="Lucas S."/>
            <person name="Han J."/>
            <person name="Pennacchio L."/>
            <person name="Nolan M."/>
            <person name="Pitluck S."/>
            <person name="Woyke T."/>
            <person name="Goodwin L."/>
            <person name="Palumbo A.V."/>
            <person name="Elias D.A."/>
        </authorList>
    </citation>
    <scope>NUCLEOTIDE SEQUENCE [LARGE SCALE GENOMIC DNA]</scope>
    <source>
        <strain evidence="8 9">Walvis Bay</strain>
    </source>
</reference>
<dbReference type="InterPro" id="IPR003682">
    <property type="entry name" value="rRNA_ssu_MeTfrase_G"/>
</dbReference>
<evidence type="ECO:0000256" key="5">
    <source>
        <dbReference type="ARBA" id="ARBA00022691"/>
    </source>
</evidence>
<dbReference type="Proteomes" id="UP000007844">
    <property type="component" value="Chromosome"/>
</dbReference>
<feature type="binding site" evidence="6">
    <location>
        <begin position="150"/>
        <end position="151"/>
    </location>
    <ligand>
        <name>S-adenosyl-L-methionine</name>
        <dbReference type="ChEBI" id="CHEBI:59789"/>
    </ligand>
</feature>
<dbReference type="Pfam" id="PF02527">
    <property type="entry name" value="GidB"/>
    <property type="match status" value="1"/>
</dbReference>
<dbReference type="GO" id="GO:0005829">
    <property type="term" value="C:cytosol"/>
    <property type="evidence" value="ECO:0007669"/>
    <property type="project" value="TreeGrafter"/>
</dbReference>
<dbReference type="RefSeq" id="WP_014260735.1">
    <property type="nucleotide sequence ID" value="NC_016629.1"/>
</dbReference>
<feature type="binding site" evidence="6">
    <location>
        <position position="104"/>
    </location>
    <ligand>
        <name>S-adenosyl-L-methionine</name>
        <dbReference type="ChEBI" id="CHEBI:59789"/>
    </ligand>
</feature>
<dbReference type="GO" id="GO:0070043">
    <property type="term" value="F:rRNA (guanine-N7-)-methyltransferase activity"/>
    <property type="evidence" value="ECO:0007669"/>
    <property type="project" value="UniProtKB-UniRule"/>
</dbReference>
<dbReference type="eggNOG" id="COG0357">
    <property type="taxonomic scope" value="Bacteria"/>
</dbReference>
<sequence>MQRSHHQAGNPPQSASHSEPDSRQLTEAAAALGRSLDADQAGKLALYLGLLVEWNRRMNLVGASSWREVLSRLVMDSWHLADHLAELPLPAEPRSLDLGAGAGLPGIPLRIFWNSGEYRLVEIREKRTIFLRVAVAKLDLPRTFVLRSRVENLGADALPADLVLGRAFKPWPEYLELVQPMLAPGGFVVVFANEAPPEGAGKDQGFRLDRVTPYTTGGGQRYFWTFTPDSASR</sequence>
<feature type="binding site" evidence="6">
    <location>
        <position position="166"/>
    </location>
    <ligand>
        <name>S-adenosyl-L-methionine</name>
        <dbReference type="ChEBI" id="CHEBI:59789"/>
    </ligand>
</feature>
<keyword evidence="3 6" id="KW-0489">Methyltransferase</keyword>
<dbReference type="STRING" id="690850.Desaf_2741"/>
<dbReference type="HAMAP" id="MF_00074">
    <property type="entry name" value="16SrRNA_methyltr_G"/>
    <property type="match status" value="1"/>
</dbReference>
<dbReference type="EC" id="2.1.1.-" evidence="6"/>
<evidence type="ECO:0000256" key="7">
    <source>
        <dbReference type="SAM" id="MobiDB-lite"/>
    </source>
</evidence>
<evidence type="ECO:0000256" key="6">
    <source>
        <dbReference type="HAMAP-Rule" id="MF_00074"/>
    </source>
</evidence>
<dbReference type="KEGG" id="daf:Desaf_2741"/>
<comment type="similarity">
    <text evidence="6">Belongs to the methyltransferase superfamily. RNA methyltransferase RsmG family.</text>
</comment>
<name>F3Z0X8_DESAF</name>
<dbReference type="PANTHER" id="PTHR31760:SF0">
    <property type="entry name" value="S-ADENOSYL-L-METHIONINE-DEPENDENT METHYLTRANSFERASES SUPERFAMILY PROTEIN"/>
    <property type="match status" value="1"/>
</dbReference>